<gene>
    <name evidence="2" type="ORF">EMWEY_00012170</name>
</gene>
<feature type="compositionally biased region" description="Low complexity" evidence="1">
    <location>
        <begin position="148"/>
        <end position="157"/>
    </location>
</feature>
<dbReference type="AlphaFoldDB" id="U6M892"/>
<dbReference type="VEuPathDB" id="ToxoDB:EMWEY_00012170"/>
<sequence length="232" mass="24092">MESITQGVNFYMQQYDQHTPQTCLRGPASPLLAAPPNFNVSAQQRILLQQQLLISAEAAKRQALAAVDRESKETGRAVAAADAVAEAEVATEASGTGAVLPPQGTSDGAAAPDLCEGSMADASSPIALPSRPQVEGPEYPHKGQLHEQQQQQQRRQQTAVGSPLRSPSCPPLGISSNCLFNPSSPASTQAGVAAEPAAPWAPFEVLFLRHDGYLGAVGALVAPGPNLTSSPP</sequence>
<accession>U6M892</accession>
<dbReference type="Proteomes" id="UP000030763">
    <property type="component" value="Unassembled WGS sequence"/>
</dbReference>
<evidence type="ECO:0000256" key="1">
    <source>
        <dbReference type="SAM" id="MobiDB-lite"/>
    </source>
</evidence>
<keyword evidence="2" id="KW-0418">Kinase</keyword>
<feature type="region of interest" description="Disordered" evidence="1">
    <location>
        <begin position="91"/>
        <end position="167"/>
    </location>
</feature>
<reference evidence="2" key="1">
    <citation type="submission" date="2013-10" db="EMBL/GenBank/DDBJ databases">
        <title>Genomic analysis of the causative agents of coccidiosis in chickens.</title>
        <authorList>
            <person name="Reid A.J."/>
            <person name="Blake D."/>
            <person name="Billington K."/>
            <person name="Browne H."/>
            <person name="Dunn M."/>
            <person name="Hung S."/>
            <person name="Kawahara F."/>
            <person name="Miranda-Saavedra D."/>
            <person name="Mourier T."/>
            <person name="Nagra H."/>
            <person name="Otto T.D."/>
            <person name="Rawlings N."/>
            <person name="Sanchez A."/>
            <person name="Sanders M."/>
            <person name="Subramaniam C."/>
            <person name="Tay Y."/>
            <person name="Dear P."/>
            <person name="Doerig C."/>
            <person name="Gruber A."/>
            <person name="Parkinson J."/>
            <person name="Shirley M."/>
            <person name="Wan K.L."/>
            <person name="Berriman M."/>
            <person name="Tomley F."/>
            <person name="Pain A."/>
        </authorList>
    </citation>
    <scope>NUCLEOTIDE SEQUENCE [LARGE SCALE GENOMIC DNA]</scope>
    <source>
        <strain evidence="2">Weybridge</strain>
    </source>
</reference>
<organism evidence="2 3">
    <name type="scientific">Eimeria maxima</name>
    <name type="common">Coccidian parasite</name>
    <dbReference type="NCBI Taxonomy" id="5804"/>
    <lineage>
        <taxon>Eukaryota</taxon>
        <taxon>Sar</taxon>
        <taxon>Alveolata</taxon>
        <taxon>Apicomplexa</taxon>
        <taxon>Conoidasida</taxon>
        <taxon>Coccidia</taxon>
        <taxon>Eucoccidiorida</taxon>
        <taxon>Eimeriorina</taxon>
        <taxon>Eimeriidae</taxon>
        <taxon>Eimeria</taxon>
    </lineage>
</organism>
<dbReference type="GO" id="GO:0016301">
    <property type="term" value="F:kinase activity"/>
    <property type="evidence" value="ECO:0007669"/>
    <property type="project" value="UniProtKB-KW"/>
</dbReference>
<proteinExistence type="predicted"/>
<dbReference type="OrthoDB" id="498611at2759"/>
<name>U6M892_EIMMA</name>
<evidence type="ECO:0000313" key="2">
    <source>
        <dbReference type="EMBL" id="CDJ57890.1"/>
    </source>
</evidence>
<dbReference type="RefSeq" id="XP_013334538.1">
    <property type="nucleotide sequence ID" value="XM_013479084.1"/>
</dbReference>
<evidence type="ECO:0000313" key="3">
    <source>
        <dbReference type="Proteomes" id="UP000030763"/>
    </source>
</evidence>
<reference evidence="2" key="2">
    <citation type="submission" date="2013-10" db="EMBL/GenBank/DDBJ databases">
        <authorList>
            <person name="Aslett M."/>
        </authorList>
    </citation>
    <scope>NUCLEOTIDE SEQUENCE [LARGE SCALE GENOMIC DNA]</scope>
    <source>
        <strain evidence="2">Weybridge</strain>
    </source>
</reference>
<keyword evidence="3" id="KW-1185">Reference proteome</keyword>
<dbReference type="EMBL" id="HG719409">
    <property type="protein sequence ID" value="CDJ57890.1"/>
    <property type="molecule type" value="Genomic_DNA"/>
</dbReference>
<protein>
    <submittedName>
        <fullName evidence="2">Pantothenate kinase, putative</fullName>
    </submittedName>
</protein>
<dbReference type="GeneID" id="25335203"/>
<keyword evidence="2" id="KW-0808">Transferase</keyword>